<dbReference type="SUPFAM" id="SSF56112">
    <property type="entry name" value="Protein kinase-like (PK-like)"/>
    <property type="match status" value="1"/>
</dbReference>
<dbReference type="AlphaFoldDB" id="A0A0K6G4C2"/>
<dbReference type="PANTHER" id="PTHR44329:SF261">
    <property type="entry name" value="ZINC FINGER CONTAINING PROTEIN KINASE-RELATED"/>
    <property type="match status" value="1"/>
</dbReference>
<dbReference type="GO" id="GO:0004674">
    <property type="term" value="F:protein serine/threonine kinase activity"/>
    <property type="evidence" value="ECO:0007669"/>
    <property type="project" value="TreeGrafter"/>
</dbReference>
<evidence type="ECO:0000313" key="3">
    <source>
        <dbReference type="EMBL" id="CUA73218.1"/>
    </source>
</evidence>
<dbReference type="GO" id="GO:0005524">
    <property type="term" value="F:ATP binding"/>
    <property type="evidence" value="ECO:0007669"/>
    <property type="project" value="InterPro"/>
</dbReference>
<organism evidence="3 4">
    <name type="scientific">Rhizoctonia solani</name>
    <dbReference type="NCBI Taxonomy" id="456999"/>
    <lineage>
        <taxon>Eukaryota</taxon>
        <taxon>Fungi</taxon>
        <taxon>Dikarya</taxon>
        <taxon>Basidiomycota</taxon>
        <taxon>Agaricomycotina</taxon>
        <taxon>Agaricomycetes</taxon>
        <taxon>Cantharellales</taxon>
        <taxon>Ceratobasidiaceae</taxon>
        <taxon>Rhizoctonia</taxon>
    </lineage>
</organism>
<evidence type="ECO:0000313" key="4">
    <source>
        <dbReference type="Proteomes" id="UP000044841"/>
    </source>
</evidence>
<protein>
    <recommendedName>
        <fullName evidence="2">Protein kinase domain-containing protein</fullName>
    </recommendedName>
</protein>
<feature type="compositionally biased region" description="Basic and acidic residues" evidence="1">
    <location>
        <begin position="1"/>
        <end position="15"/>
    </location>
</feature>
<proteinExistence type="predicted"/>
<evidence type="ECO:0000259" key="2">
    <source>
        <dbReference type="PROSITE" id="PS50011"/>
    </source>
</evidence>
<dbReference type="Pfam" id="PF07714">
    <property type="entry name" value="PK_Tyr_Ser-Thr"/>
    <property type="match status" value="1"/>
</dbReference>
<name>A0A0K6G4C2_9AGAM</name>
<keyword evidence="4" id="KW-1185">Reference proteome</keyword>
<feature type="compositionally biased region" description="Basic and acidic residues" evidence="1">
    <location>
        <begin position="54"/>
        <end position="69"/>
    </location>
</feature>
<evidence type="ECO:0000256" key="1">
    <source>
        <dbReference type="SAM" id="MobiDB-lite"/>
    </source>
</evidence>
<dbReference type="InterPro" id="IPR001245">
    <property type="entry name" value="Ser-Thr/Tyr_kinase_cat_dom"/>
</dbReference>
<dbReference type="EMBL" id="CYGV01001358">
    <property type="protein sequence ID" value="CUA73218.1"/>
    <property type="molecule type" value="Genomic_DNA"/>
</dbReference>
<dbReference type="InterPro" id="IPR011009">
    <property type="entry name" value="Kinase-like_dom_sf"/>
</dbReference>
<dbReference type="Proteomes" id="UP000044841">
    <property type="component" value="Unassembled WGS sequence"/>
</dbReference>
<dbReference type="PANTHER" id="PTHR44329">
    <property type="entry name" value="SERINE/THREONINE-PROTEIN KINASE TNNI3K-RELATED"/>
    <property type="match status" value="1"/>
</dbReference>
<dbReference type="Gene3D" id="1.10.510.10">
    <property type="entry name" value="Transferase(Phosphotransferase) domain 1"/>
    <property type="match status" value="1"/>
</dbReference>
<dbReference type="InterPro" id="IPR051681">
    <property type="entry name" value="Ser/Thr_Kinases-Pseudokinases"/>
</dbReference>
<dbReference type="PROSITE" id="PS50011">
    <property type="entry name" value="PROTEIN_KINASE_DOM"/>
    <property type="match status" value="1"/>
</dbReference>
<sequence length="271" mass="30470">MEGVPELKSDSKAHETMNTLKLESDSEACETENIPKLESENEILELQNVPEADSDGKAPEMDNTPEPKSDSGAPEMENIPKFESDSEAPEMDSISKLESDSEAPEIENMGQIDQNMSLKDMFDRLLHHGCVDLSSQMDPEQASAAIMNGGGFGDIWKGKLYNGNQVAIKAWRSYMIEQCEYKTLKRATREIYFWSKMEHDNVHPLIGVVIFKDCYLGMVSAWMDNGNLHDYMRNNPCADKYQLCTQVASGLAYMHKRKMVHGDLKAMVSLS</sequence>
<gene>
    <name evidence="3" type="ORF">RSOLAG22IIIB_10621</name>
</gene>
<accession>A0A0K6G4C2</accession>
<dbReference type="InterPro" id="IPR000719">
    <property type="entry name" value="Prot_kinase_dom"/>
</dbReference>
<feature type="region of interest" description="Disordered" evidence="1">
    <location>
        <begin position="1"/>
        <end position="106"/>
    </location>
</feature>
<reference evidence="3 4" key="1">
    <citation type="submission" date="2015-07" db="EMBL/GenBank/DDBJ databases">
        <authorList>
            <person name="Noorani M."/>
        </authorList>
    </citation>
    <scope>NUCLEOTIDE SEQUENCE [LARGE SCALE GENOMIC DNA]</scope>
    <source>
        <strain evidence="3">BBA 69670</strain>
    </source>
</reference>
<feature type="domain" description="Protein kinase" evidence="2">
    <location>
        <begin position="141"/>
        <end position="271"/>
    </location>
</feature>